<dbReference type="AlphaFoldDB" id="B3PJT9"/>
<sequence>MQPQTNPVSHAELVHIRRKIRWGEEPDNSLLISRWLAQENQDLESTREELRQRYKTQFTLLMETIVDELVPAHWRCLCLDNIHRPLQSLKQISDSSQSEGQIRQLTRELAIQSYYVRHSLRF</sequence>
<protein>
    <submittedName>
        <fullName evidence="1">FagA protein</fullName>
    </submittedName>
</protein>
<organism evidence="1 2">
    <name type="scientific">Cellvibrio japonicus (strain Ueda107)</name>
    <name type="common">Pseudomonas fluorescens subsp. cellulosa</name>
    <dbReference type="NCBI Taxonomy" id="498211"/>
    <lineage>
        <taxon>Bacteria</taxon>
        <taxon>Pseudomonadati</taxon>
        <taxon>Pseudomonadota</taxon>
        <taxon>Gammaproteobacteria</taxon>
        <taxon>Cellvibrionales</taxon>
        <taxon>Cellvibrionaceae</taxon>
        <taxon>Cellvibrio</taxon>
    </lineage>
</organism>
<evidence type="ECO:0000313" key="2">
    <source>
        <dbReference type="Proteomes" id="UP000001036"/>
    </source>
</evidence>
<accession>B3PJT9</accession>
<dbReference type="OrthoDB" id="8900369at2"/>
<gene>
    <name evidence="1" type="primary">fagA</name>
    <name evidence="1" type="ordered locus">CJA_2299</name>
</gene>
<name>B3PJT9_CELJU</name>
<evidence type="ECO:0000313" key="1">
    <source>
        <dbReference type="EMBL" id="ACE82913.1"/>
    </source>
</evidence>
<proteinExistence type="predicted"/>
<dbReference type="KEGG" id="cja:CJA_2299"/>
<dbReference type="HOGENOM" id="CLU_163267_0_0_6"/>
<dbReference type="RefSeq" id="WP_012487899.1">
    <property type="nucleotide sequence ID" value="NC_010995.1"/>
</dbReference>
<reference evidence="1 2" key="1">
    <citation type="journal article" date="2008" name="J. Bacteriol.">
        <title>Insights into plant cell wall degradation from the genome sequence of the soil bacterium Cellvibrio japonicus.</title>
        <authorList>
            <person name="Deboy R.T."/>
            <person name="Mongodin E.F."/>
            <person name="Fouts D.E."/>
            <person name="Tailford L.E."/>
            <person name="Khouri H."/>
            <person name="Emerson J.B."/>
            <person name="Mohamoud Y."/>
            <person name="Watkins K."/>
            <person name="Henrissat B."/>
            <person name="Gilbert H.J."/>
            <person name="Nelson K.E."/>
        </authorList>
    </citation>
    <scope>NUCLEOTIDE SEQUENCE [LARGE SCALE GENOMIC DNA]</scope>
    <source>
        <strain evidence="1 2">Ueda107</strain>
    </source>
</reference>
<dbReference type="STRING" id="498211.CJA_2299"/>
<dbReference type="EMBL" id="CP000934">
    <property type="protein sequence ID" value="ACE82913.1"/>
    <property type="molecule type" value="Genomic_DNA"/>
</dbReference>
<dbReference type="Proteomes" id="UP000001036">
    <property type="component" value="Chromosome"/>
</dbReference>
<keyword evidence="2" id="KW-1185">Reference proteome</keyword>